<dbReference type="InterPro" id="IPR002831">
    <property type="entry name" value="Tscrpt_reg_TrmB_N"/>
</dbReference>
<dbReference type="InterPro" id="IPR036388">
    <property type="entry name" value="WH-like_DNA-bd_sf"/>
</dbReference>
<dbReference type="RefSeq" id="WP_382208391.1">
    <property type="nucleotide sequence ID" value="NZ_JBHSZH010000001.1"/>
</dbReference>
<name>A0ABD5WGC1_9EURY</name>
<accession>A0ABD5WGC1</accession>
<feature type="region of interest" description="Disordered" evidence="1">
    <location>
        <begin position="72"/>
        <end position="101"/>
    </location>
</feature>
<dbReference type="Pfam" id="PF01978">
    <property type="entry name" value="TrmB"/>
    <property type="match status" value="1"/>
</dbReference>
<reference evidence="3 4" key="1">
    <citation type="journal article" date="2019" name="Int. J. Syst. Evol. Microbiol.">
        <title>The Global Catalogue of Microorganisms (GCM) 10K type strain sequencing project: providing services to taxonomists for standard genome sequencing and annotation.</title>
        <authorList>
            <consortium name="The Broad Institute Genomics Platform"/>
            <consortium name="The Broad Institute Genome Sequencing Center for Infectious Disease"/>
            <person name="Wu L."/>
            <person name="Ma J."/>
        </authorList>
    </citation>
    <scope>NUCLEOTIDE SEQUENCE [LARGE SCALE GENOMIC DNA]</scope>
    <source>
        <strain evidence="3 4">DT72</strain>
    </source>
</reference>
<dbReference type="Gene3D" id="1.10.10.10">
    <property type="entry name" value="Winged helix-like DNA-binding domain superfamily/Winged helix DNA-binding domain"/>
    <property type="match status" value="1"/>
</dbReference>
<dbReference type="EMBL" id="JBHSZH010000001">
    <property type="protein sequence ID" value="MFC7078815.1"/>
    <property type="molecule type" value="Genomic_DNA"/>
</dbReference>
<organism evidence="3 4">
    <name type="scientific">Halorussus caseinilyticus</name>
    <dbReference type="NCBI Taxonomy" id="3034025"/>
    <lineage>
        <taxon>Archaea</taxon>
        <taxon>Methanobacteriati</taxon>
        <taxon>Methanobacteriota</taxon>
        <taxon>Stenosarchaea group</taxon>
        <taxon>Halobacteria</taxon>
        <taxon>Halobacteriales</taxon>
        <taxon>Haladaptataceae</taxon>
        <taxon>Halorussus</taxon>
    </lineage>
</organism>
<comment type="caution">
    <text evidence="3">The sequence shown here is derived from an EMBL/GenBank/DDBJ whole genome shotgun (WGS) entry which is preliminary data.</text>
</comment>
<feature type="domain" description="Transcription regulator TrmB N-terminal" evidence="2">
    <location>
        <begin position="14"/>
        <end position="79"/>
    </location>
</feature>
<evidence type="ECO:0000256" key="1">
    <source>
        <dbReference type="SAM" id="MobiDB-lite"/>
    </source>
</evidence>
<evidence type="ECO:0000313" key="4">
    <source>
        <dbReference type="Proteomes" id="UP001596407"/>
    </source>
</evidence>
<evidence type="ECO:0000313" key="3">
    <source>
        <dbReference type="EMBL" id="MFC7078815.1"/>
    </source>
</evidence>
<dbReference type="Proteomes" id="UP001596407">
    <property type="component" value="Unassembled WGS sequence"/>
</dbReference>
<proteinExistence type="predicted"/>
<protein>
    <submittedName>
        <fullName evidence="3">TrmB family transcriptional regulator</fullName>
    </submittedName>
</protein>
<dbReference type="SUPFAM" id="SSF46785">
    <property type="entry name" value="Winged helix' DNA-binding domain"/>
    <property type="match status" value="1"/>
</dbReference>
<dbReference type="InterPro" id="IPR036390">
    <property type="entry name" value="WH_DNA-bd_sf"/>
</dbReference>
<dbReference type="InterPro" id="IPR051797">
    <property type="entry name" value="TrmB-like"/>
</dbReference>
<sequence>MVDTDNQEQAAGLLQQLGLKEYEARCFVALTRKATATAKEISEIADVPRTRVYDAIRVLEAQGLVEIQHTNPRQYRAVPSTRPPRPSVGSTNPAWTNFERP</sequence>
<dbReference type="AlphaFoldDB" id="A0ABD5WGC1"/>
<evidence type="ECO:0000259" key="2">
    <source>
        <dbReference type="Pfam" id="PF01978"/>
    </source>
</evidence>
<dbReference type="PANTHER" id="PTHR34293">
    <property type="entry name" value="HTH-TYPE TRANSCRIPTIONAL REGULATOR TRMBL2"/>
    <property type="match status" value="1"/>
</dbReference>
<dbReference type="PANTHER" id="PTHR34293:SF1">
    <property type="entry name" value="HTH-TYPE TRANSCRIPTIONAL REGULATOR TRMBL2"/>
    <property type="match status" value="1"/>
</dbReference>
<gene>
    <name evidence="3" type="ORF">ACFQJ6_00390</name>
</gene>
<keyword evidence="4" id="KW-1185">Reference proteome</keyword>